<dbReference type="OrthoDB" id="1470350at2759"/>
<keyword evidence="2 5" id="KW-0349">Heme</keyword>
<organism evidence="7 8">
    <name type="scientific">Beauveria bassiana</name>
    <name type="common">White muscardine disease fungus</name>
    <name type="synonym">Tritirachium shiotae</name>
    <dbReference type="NCBI Taxonomy" id="176275"/>
    <lineage>
        <taxon>Eukaryota</taxon>
        <taxon>Fungi</taxon>
        <taxon>Dikarya</taxon>
        <taxon>Ascomycota</taxon>
        <taxon>Pezizomycotina</taxon>
        <taxon>Sordariomycetes</taxon>
        <taxon>Hypocreomycetidae</taxon>
        <taxon>Hypocreales</taxon>
        <taxon>Cordycipitaceae</taxon>
        <taxon>Beauveria</taxon>
    </lineage>
</organism>
<evidence type="ECO:0008006" key="9">
    <source>
        <dbReference type="Google" id="ProtNLM"/>
    </source>
</evidence>
<reference evidence="7 8" key="1">
    <citation type="submission" date="2016-07" db="EMBL/GenBank/DDBJ databases">
        <title>Comparative genomics of the entomopathogenic fungus Beauveria bassiana.</title>
        <authorList>
            <person name="Valero Jimenez C.A."/>
            <person name="Zwaan B.J."/>
            <person name="Van Kan J.A."/>
            <person name="Takken W."/>
            <person name="Debets A.J."/>
            <person name="Schoustra S.E."/>
            <person name="Koenraadt C.J."/>
        </authorList>
    </citation>
    <scope>NUCLEOTIDE SEQUENCE [LARGE SCALE GENOMIC DNA]</scope>
    <source>
        <strain evidence="7 8">ARSEF 8028</strain>
    </source>
</reference>
<name>A0A2S7YDK3_BEABA</name>
<feature type="binding site" description="axial binding residue" evidence="5">
    <location>
        <position position="500"/>
    </location>
    <ligand>
        <name>heme</name>
        <dbReference type="ChEBI" id="CHEBI:30413"/>
    </ligand>
    <ligandPart>
        <name>Fe</name>
        <dbReference type="ChEBI" id="CHEBI:18248"/>
    </ligandPart>
</feature>
<dbReference type="PANTHER" id="PTHR24305:SF166">
    <property type="entry name" value="CYTOCHROME P450 12A4, MITOCHONDRIAL-RELATED"/>
    <property type="match status" value="1"/>
</dbReference>
<keyword evidence="4 5" id="KW-0408">Iron</keyword>
<gene>
    <name evidence="7" type="ORF">BB8028_0004g11760</name>
</gene>
<proteinExistence type="inferred from homology"/>
<dbReference type="InterPro" id="IPR050121">
    <property type="entry name" value="Cytochrome_P450_monoxygenase"/>
</dbReference>
<dbReference type="AlphaFoldDB" id="A0A2S7YDK3"/>
<dbReference type="InterPro" id="IPR001128">
    <property type="entry name" value="Cyt_P450"/>
</dbReference>
<dbReference type="PRINTS" id="PR00385">
    <property type="entry name" value="P450"/>
</dbReference>
<feature type="transmembrane region" description="Helical" evidence="6">
    <location>
        <begin position="38"/>
        <end position="68"/>
    </location>
</feature>
<dbReference type="GO" id="GO:0020037">
    <property type="term" value="F:heme binding"/>
    <property type="evidence" value="ECO:0007669"/>
    <property type="project" value="InterPro"/>
</dbReference>
<evidence type="ECO:0000256" key="1">
    <source>
        <dbReference type="ARBA" id="ARBA00010617"/>
    </source>
</evidence>
<dbReference type="Pfam" id="PF00067">
    <property type="entry name" value="p450"/>
    <property type="match status" value="1"/>
</dbReference>
<dbReference type="InterPro" id="IPR002401">
    <property type="entry name" value="Cyt_P450_E_grp-I"/>
</dbReference>
<comment type="cofactor">
    <cofactor evidence="5">
        <name>heme</name>
        <dbReference type="ChEBI" id="CHEBI:30413"/>
    </cofactor>
</comment>
<dbReference type="InterPro" id="IPR036396">
    <property type="entry name" value="Cyt_P450_sf"/>
</dbReference>
<comment type="caution">
    <text evidence="7">The sequence shown here is derived from an EMBL/GenBank/DDBJ whole genome shotgun (WGS) entry which is preliminary data.</text>
</comment>
<dbReference type="EMBL" id="JRHA01000004">
    <property type="protein sequence ID" value="PQK14246.1"/>
    <property type="molecule type" value="Genomic_DNA"/>
</dbReference>
<evidence type="ECO:0000256" key="6">
    <source>
        <dbReference type="SAM" id="Phobius"/>
    </source>
</evidence>
<evidence type="ECO:0000256" key="2">
    <source>
        <dbReference type="ARBA" id="ARBA00022617"/>
    </source>
</evidence>
<dbReference type="PANTHER" id="PTHR24305">
    <property type="entry name" value="CYTOCHROME P450"/>
    <property type="match status" value="1"/>
</dbReference>
<comment type="similarity">
    <text evidence="1">Belongs to the cytochrome P450 family.</text>
</comment>
<evidence type="ECO:0000313" key="8">
    <source>
        <dbReference type="Proteomes" id="UP000237441"/>
    </source>
</evidence>
<dbReference type="PRINTS" id="PR00463">
    <property type="entry name" value="EP450I"/>
</dbReference>
<dbReference type="CDD" id="cd11069">
    <property type="entry name" value="CYP_FUM15-like"/>
    <property type="match status" value="1"/>
</dbReference>
<evidence type="ECO:0000256" key="4">
    <source>
        <dbReference type="ARBA" id="ARBA00023004"/>
    </source>
</evidence>
<protein>
    <recommendedName>
        <fullName evidence="9">Cytochrome P450</fullName>
    </recommendedName>
</protein>
<dbReference type="Proteomes" id="UP000237441">
    <property type="component" value="Unassembled WGS sequence"/>
</dbReference>
<dbReference type="SUPFAM" id="SSF48264">
    <property type="entry name" value="Cytochrome P450"/>
    <property type="match status" value="1"/>
</dbReference>
<accession>A0A2S7YDK3</accession>
<keyword evidence="3 5" id="KW-0479">Metal-binding</keyword>
<evidence type="ECO:0000256" key="5">
    <source>
        <dbReference type="PIRSR" id="PIRSR602401-1"/>
    </source>
</evidence>
<keyword evidence="6" id="KW-0812">Transmembrane</keyword>
<evidence type="ECO:0000256" key="3">
    <source>
        <dbReference type="ARBA" id="ARBA00022723"/>
    </source>
</evidence>
<evidence type="ECO:0000313" key="7">
    <source>
        <dbReference type="EMBL" id="PQK14246.1"/>
    </source>
</evidence>
<keyword evidence="6" id="KW-0472">Membrane</keyword>
<keyword evidence="6" id="KW-1133">Transmembrane helix</keyword>
<dbReference type="Gene3D" id="1.10.630.10">
    <property type="entry name" value="Cytochrome P450"/>
    <property type="match status" value="1"/>
</dbReference>
<dbReference type="GO" id="GO:0004497">
    <property type="term" value="F:monooxygenase activity"/>
    <property type="evidence" value="ECO:0007669"/>
    <property type="project" value="InterPro"/>
</dbReference>
<dbReference type="GO" id="GO:0005506">
    <property type="term" value="F:iron ion binding"/>
    <property type="evidence" value="ECO:0007669"/>
    <property type="project" value="InterPro"/>
</dbReference>
<dbReference type="GO" id="GO:0016705">
    <property type="term" value="F:oxidoreductase activity, acting on paired donors, with incorporation or reduction of molecular oxygen"/>
    <property type="evidence" value="ECO:0007669"/>
    <property type="project" value="InterPro"/>
</dbReference>
<sequence length="560" mass="62694">MTSLRKIPLRFIFLNSLLDCALVRVFHLRPDIGGLSPLLVYVGIFQLLFATQLVLFFIYAIFIYPFYVSPLRHLYSPKGGKPLLGFGIEIQKYGPGPMARKWFSETDSNDLMRILFPGNQEALLIRSPQALSEVLVKNSMQYEKPDFARSFLSHIIGWALLTTEGEIHKKQRRNMNPAFSFRHIKDLYPLFWSKSQEVVTAMTEECRENYGSADYMRMDISAWAVRSGLDIIGLAASGIDFGAIQNAQSPLANTYYKLNPSSEDILLIILWAVLPDAMMKRLPLSRIRDVTTAADSLREVATELIRAKKTKMANKEDLGIDILSVALRAGLFSDQELVDQALTFLSAGHETTASALIWAVYMLCRFPAAQERLRNEIRAALPSPQNADSGISSADIDSLPYLNAVCDEVLRLYGPVPATIRVNNCNTTIQGQFIPRDTMVIIPIWAINTDPLLWGPDAQDFKPERWLKSHDDGTGHTYTASAGLSNNYAFMTFLQGPHKCIGNTFARSEMACLLAAWVGRFSFELDDPALMDERNVIIPPSVVAKPEGGLQMKVRVVDGW</sequence>